<dbReference type="InParanoid" id="G0MK22"/>
<dbReference type="InterPro" id="IPR015943">
    <property type="entry name" value="WD40/YVTN_repeat-like_dom_sf"/>
</dbReference>
<evidence type="ECO:0000259" key="6">
    <source>
        <dbReference type="Pfam" id="PF12894"/>
    </source>
</evidence>
<sequence>MDFSIVKTQIVNSRRTFRTPFKVTSMCFSPHNDLLALGSKSGDVMMKRTTWKMIWKTNVSMVPAVGTECKTDSSVTAMHFSPDGRYIAAATSKGIVHLLDVESGKVRYSVKAASENITKLQWERQRQEPFESRLGEFQTDMKNVEAVEGALELAHTTPDCSREEIGFAYQRLDEDGSSFKHDEAQRENLERTLISKDSFRESLRNTILLVVDSNPKIIVLIAGVYPYMEIDVNKTLEEVGHGLVLWYDSTHYSSAFNGVSFIATTYGPFLDCQQTNFKAPEKDPNRPGQAVQTLLFNVKLEIETPLWEAAFRYIRLLYGFNLYSISLDTTKRNWNTQVANLHSLFDTKTKAVKIGDVLLEMLLSGATDAAGEGFLERGFGADGLEGIKNFASKHMPEVSRLARGQLTSAARNLSFQRCEFISSMEMYEEDIILKESEKFLYEDDCPENLFENNVWLKTLEEKVNILVTKTRLLGAQCLIMMQELGHLAKWISITKPFAKTMKVNSLMKLKQMDIDEVLLYIIQNFFPDKKYAAKIEKRLFHIDDIIKEQKAKEKEENFKELEYLQKLENIALERKKAVQKKSNNTFKFDALSDENDDIALKLDQDKENNEVDPDDKMDTLEEECNCEDAEECKPFDLDRVGSFFEMELSEKALDVLPTCDDSFDEVTDNRGEFMNSDEVRKMGLKRILEDLATTLSCPQKMYSDDAERVRKPELSFVYELNSEPNHQGFADVQISDVTPLFYQAHQFDNIPGMRRSIQVSMIGKKSLNSVVIVPKNDVHEEIETAVSEHVAAMKRIYKFETVNVIERDVQSATGGEEAMEVDENELRIDVTVGQVHPEYNTLIEYSQILPLRHGELAIVGKFTSNQEGSGLLSRVMRSVSSYPHEFIEQKDVFAVNTNVDGKSDVSIDRIVVHPTTQLIAFLHDESSKITLGDLKPEVPVADSEAKVIRKTFRDYQRRRERYQENMGISNFSDVQYDVLVQEALDSGRDLTDNEEDDSEDEQEDIGAEENVNN</sequence>
<evidence type="ECO:0000256" key="2">
    <source>
        <dbReference type="ARBA" id="ARBA00022776"/>
    </source>
</evidence>
<dbReference type="GO" id="GO:0008356">
    <property type="term" value="P:asymmetric cell division"/>
    <property type="evidence" value="ECO:0007669"/>
    <property type="project" value="EnsemblMetazoa"/>
</dbReference>
<dbReference type="Pfam" id="PF12894">
    <property type="entry name" value="ANAPC4_WD40"/>
    <property type="match status" value="1"/>
</dbReference>
<dbReference type="InterPro" id="IPR024977">
    <property type="entry name" value="Apc4-like_WD40_dom"/>
</dbReference>
<evidence type="ECO:0000256" key="3">
    <source>
        <dbReference type="ARBA" id="ARBA00022786"/>
    </source>
</evidence>
<dbReference type="InterPro" id="IPR024789">
    <property type="entry name" value="APC4"/>
</dbReference>
<evidence type="ECO:0000313" key="7">
    <source>
        <dbReference type="EMBL" id="EGT33709.1"/>
    </source>
</evidence>
<evidence type="ECO:0000313" key="8">
    <source>
        <dbReference type="Proteomes" id="UP000008068"/>
    </source>
</evidence>
<evidence type="ECO:0000256" key="5">
    <source>
        <dbReference type="SAM" id="MobiDB-lite"/>
    </source>
</evidence>
<dbReference type="AlphaFoldDB" id="G0MK22"/>
<dbReference type="GO" id="GO:0009949">
    <property type="term" value="P:polarity specification of anterior/posterior axis"/>
    <property type="evidence" value="ECO:0007669"/>
    <property type="project" value="EnsemblMetazoa"/>
</dbReference>
<dbReference type="EMBL" id="GL379798">
    <property type="protein sequence ID" value="EGT33709.1"/>
    <property type="molecule type" value="Genomic_DNA"/>
</dbReference>
<keyword evidence="4" id="KW-0131">Cell cycle</keyword>
<organism evidence="8">
    <name type="scientific">Caenorhabditis brenneri</name>
    <name type="common">Nematode worm</name>
    <dbReference type="NCBI Taxonomy" id="135651"/>
    <lineage>
        <taxon>Eukaryota</taxon>
        <taxon>Metazoa</taxon>
        <taxon>Ecdysozoa</taxon>
        <taxon>Nematoda</taxon>
        <taxon>Chromadorea</taxon>
        <taxon>Rhabditida</taxon>
        <taxon>Rhabditina</taxon>
        <taxon>Rhabditomorpha</taxon>
        <taxon>Rhabditoidea</taxon>
        <taxon>Rhabditidae</taxon>
        <taxon>Peloderinae</taxon>
        <taxon>Caenorhabditis</taxon>
    </lineage>
</organism>
<dbReference type="Gene3D" id="2.130.10.10">
    <property type="entry name" value="YVTN repeat-like/Quinoprotein amine dehydrogenase"/>
    <property type="match status" value="1"/>
</dbReference>
<gene>
    <name evidence="7" type="primary">Cbn-emb-30</name>
    <name evidence="7" type="ORF">CAEBREN_08031</name>
</gene>
<reference evidence="8" key="1">
    <citation type="submission" date="2011-07" db="EMBL/GenBank/DDBJ databases">
        <authorList>
            <consortium name="Caenorhabditis brenneri Sequencing and Analysis Consortium"/>
            <person name="Wilson R.K."/>
        </authorList>
    </citation>
    <scope>NUCLEOTIDE SEQUENCE [LARGE SCALE GENOMIC DNA]</scope>
    <source>
        <strain evidence="8">PB2801</strain>
    </source>
</reference>
<dbReference type="GO" id="GO:0008595">
    <property type="term" value="P:anterior/posterior axis specification, embryo"/>
    <property type="evidence" value="ECO:0007669"/>
    <property type="project" value="EnsemblMetazoa"/>
</dbReference>
<dbReference type="PANTHER" id="PTHR13260">
    <property type="entry name" value="ANAPHASE PROMOTING COMPLEX SUBUNIT 4 APC4"/>
    <property type="match status" value="1"/>
</dbReference>
<feature type="domain" description="Anaphase-promoting complex subunit 4-like WD40" evidence="6">
    <location>
        <begin position="26"/>
        <end position="124"/>
    </location>
</feature>
<dbReference type="PANTHER" id="PTHR13260:SF0">
    <property type="entry name" value="ANAPHASE-PROMOTING COMPLEX SUBUNIT 4"/>
    <property type="match status" value="1"/>
</dbReference>
<dbReference type="SUPFAM" id="SSF50978">
    <property type="entry name" value="WD40 repeat-like"/>
    <property type="match status" value="1"/>
</dbReference>
<feature type="compositionally biased region" description="Acidic residues" evidence="5">
    <location>
        <begin position="992"/>
        <end position="1007"/>
    </location>
</feature>
<accession>G0MK22</accession>
<dbReference type="GO" id="GO:0034399">
    <property type="term" value="C:nuclear periphery"/>
    <property type="evidence" value="ECO:0007669"/>
    <property type="project" value="TreeGrafter"/>
</dbReference>
<dbReference type="FunCoup" id="G0MK22">
    <property type="interactions" value="16"/>
</dbReference>
<dbReference type="GO" id="GO:1990949">
    <property type="term" value="P:metaphase/anaphase transition of meiosis I"/>
    <property type="evidence" value="ECO:0007669"/>
    <property type="project" value="EnsemblMetazoa"/>
</dbReference>
<name>G0MK22_CAEBE</name>
<keyword evidence="2" id="KW-0498">Mitosis</keyword>
<keyword evidence="1" id="KW-0132">Cell division</keyword>
<dbReference type="OrthoDB" id="47802at2759"/>
<dbReference type="STRING" id="135651.G0MK22"/>
<feature type="region of interest" description="Disordered" evidence="5">
    <location>
        <begin position="985"/>
        <end position="1013"/>
    </location>
</feature>
<dbReference type="Proteomes" id="UP000008068">
    <property type="component" value="Unassembled WGS sequence"/>
</dbReference>
<protein>
    <submittedName>
        <fullName evidence="7">CBN-EMB-30 protein</fullName>
    </submittedName>
</protein>
<dbReference type="GO" id="GO:0005680">
    <property type="term" value="C:anaphase-promoting complex"/>
    <property type="evidence" value="ECO:0007669"/>
    <property type="project" value="InterPro"/>
</dbReference>
<dbReference type="eggNOG" id="ENOG502SDZW">
    <property type="taxonomic scope" value="Eukaryota"/>
</dbReference>
<keyword evidence="3" id="KW-0833">Ubl conjugation pathway</keyword>
<evidence type="ECO:0000256" key="4">
    <source>
        <dbReference type="ARBA" id="ARBA00023306"/>
    </source>
</evidence>
<dbReference type="GO" id="GO:0070979">
    <property type="term" value="P:protein K11-linked ubiquitination"/>
    <property type="evidence" value="ECO:0007669"/>
    <property type="project" value="TreeGrafter"/>
</dbReference>
<dbReference type="GO" id="GO:0031145">
    <property type="term" value="P:anaphase-promoting complex-dependent catabolic process"/>
    <property type="evidence" value="ECO:0007669"/>
    <property type="project" value="InterPro"/>
</dbReference>
<dbReference type="OMA" id="MMQELGH"/>
<dbReference type="GO" id="GO:0010629">
    <property type="term" value="P:negative regulation of gene expression"/>
    <property type="evidence" value="ECO:0007669"/>
    <property type="project" value="EnsemblMetazoa"/>
</dbReference>
<evidence type="ECO:0000256" key="1">
    <source>
        <dbReference type="ARBA" id="ARBA00022618"/>
    </source>
</evidence>
<keyword evidence="8" id="KW-1185">Reference proteome</keyword>
<proteinExistence type="predicted"/>
<dbReference type="InterPro" id="IPR036322">
    <property type="entry name" value="WD40_repeat_dom_sf"/>
</dbReference>
<dbReference type="HOGENOM" id="CLU_004796_0_0_1"/>